<evidence type="ECO:0000256" key="6">
    <source>
        <dbReference type="ARBA" id="ARBA00023004"/>
    </source>
</evidence>
<evidence type="ECO:0000256" key="5">
    <source>
        <dbReference type="ARBA" id="ARBA00022989"/>
    </source>
</evidence>
<dbReference type="GO" id="GO:0016020">
    <property type="term" value="C:membrane"/>
    <property type="evidence" value="ECO:0007669"/>
    <property type="project" value="UniProtKB-SubCell"/>
</dbReference>
<dbReference type="AlphaFoldDB" id="A0A3B1AV13"/>
<keyword evidence="3 8" id="KW-0812">Transmembrane</keyword>
<dbReference type="InterPro" id="IPR009056">
    <property type="entry name" value="Cyt_c-like_dom"/>
</dbReference>
<keyword evidence="4" id="KW-0479">Metal-binding</keyword>
<keyword evidence="6" id="KW-0408">Iron</keyword>
<name>A0A3B1AV13_9ZZZZ</name>
<protein>
    <submittedName>
        <fullName evidence="10">Ubiquinol-cytochrome C reductase, cytochrome C1 subunit</fullName>
    </submittedName>
</protein>
<dbReference type="PANTHER" id="PTHR10266">
    <property type="entry name" value="CYTOCHROME C1"/>
    <property type="match status" value="1"/>
</dbReference>
<dbReference type="EMBL" id="UOFY01000042">
    <property type="protein sequence ID" value="VAX09886.1"/>
    <property type="molecule type" value="Genomic_DNA"/>
</dbReference>
<evidence type="ECO:0000256" key="8">
    <source>
        <dbReference type="SAM" id="Phobius"/>
    </source>
</evidence>
<evidence type="ECO:0000313" key="10">
    <source>
        <dbReference type="EMBL" id="VAX09886.1"/>
    </source>
</evidence>
<gene>
    <name evidence="10" type="ORF">MNBD_GAMMA25-1342</name>
</gene>
<dbReference type="InterPro" id="IPR002326">
    <property type="entry name" value="Cyt_c1"/>
</dbReference>
<dbReference type="GO" id="GO:0046872">
    <property type="term" value="F:metal ion binding"/>
    <property type="evidence" value="ECO:0007669"/>
    <property type="project" value="UniProtKB-KW"/>
</dbReference>
<dbReference type="Gene3D" id="1.10.760.10">
    <property type="entry name" value="Cytochrome c-like domain"/>
    <property type="match status" value="1"/>
</dbReference>
<organism evidence="10">
    <name type="scientific">hydrothermal vent metagenome</name>
    <dbReference type="NCBI Taxonomy" id="652676"/>
    <lineage>
        <taxon>unclassified sequences</taxon>
        <taxon>metagenomes</taxon>
        <taxon>ecological metagenomes</taxon>
    </lineage>
</organism>
<evidence type="ECO:0000256" key="2">
    <source>
        <dbReference type="ARBA" id="ARBA00022617"/>
    </source>
</evidence>
<keyword evidence="7 8" id="KW-0472">Membrane</keyword>
<feature type="domain" description="Cytochrome c" evidence="9">
    <location>
        <begin position="36"/>
        <end position="204"/>
    </location>
</feature>
<dbReference type="GO" id="GO:0009055">
    <property type="term" value="F:electron transfer activity"/>
    <property type="evidence" value="ECO:0007669"/>
    <property type="project" value="InterPro"/>
</dbReference>
<evidence type="ECO:0000256" key="3">
    <source>
        <dbReference type="ARBA" id="ARBA00022692"/>
    </source>
</evidence>
<keyword evidence="2" id="KW-0349">Heme</keyword>
<keyword evidence="5 8" id="KW-1133">Transmembrane helix</keyword>
<proteinExistence type="predicted"/>
<evidence type="ECO:0000256" key="4">
    <source>
        <dbReference type="ARBA" id="ARBA00022723"/>
    </source>
</evidence>
<feature type="transmembrane region" description="Helical" evidence="8">
    <location>
        <begin position="218"/>
        <end position="236"/>
    </location>
</feature>
<evidence type="ECO:0000259" key="9">
    <source>
        <dbReference type="PROSITE" id="PS51007"/>
    </source>
</evidence>
<evidence type="ECO:0000256" key="1">
    <source>
        <dbReference type="ARBA" id="ARBA00004370"/>
    </source>
</evidence>
<reference evidence="10" key="1">
    <citation type="submission" date="2018-06" db="EMBL/GenBank/DDBJ databases">
        <authorList>
            <person name="Zhirakovskaya E."/>
        </authorList>
    </citation>
    <scope>NUCLEOTIDE SEQUENCE</scope>
</reference>
<evidence type="ECO:0000256" key="7">
    <source>
        <dbReference type="ARBA" id="ARBA00023136"/>
    </source>
</evidence>
<sequence>MKKLLITFLFAALPLLANASSGAHLDKANIDLSNQESLQNGARLFVDYCLSCHAASYMRYNRMAEDIGLSEEELMKSFMHAGEKVGEQMTVAMSSADGTTYFGTKVPDLSVISRARGADWLYTYLRTFYQDDSRPWGVNNATFKDVGMPHVLWKLQGVNKAIYETHTDHDGHETQVISGYETVIPGSMSAEEYDNAVLDLVTFLEYMGEPAKMQRYDLGVKVLIFLAFFFVVAYLMKKEFWKDIH</sequence>
<dbReference type="Pfam" id="PF02167">
    <property type="entry name" value="Cytochrom_C1"/>
    <property type="match status" value="2"/>
</dbReference>
<comment type="subcellular location">
    <subcellularLocation>
        <location evidence="1">Membrane</location>
    </subcellularLocation>
</comment>
<accession>A0A3B1AV13</accession>
<dbReference type="PROSITE" id="PS51007">
    <property type="entry name" value="CYTC"/>
    <property type="match status" value="1"/>
</dbReference>
<dbReference type="InterPro" id="IPR036909">
    <property type="entry name" value="Cyt_c-like_dom_sf"/>
</dbReference>
<dbReference type="GO" id="GO:0020037">
    <property type="term" value="F:heme binding"/>
    <property type="evidence" value="ECO:0007669"/>
    <property type="project" value="InterPro"/>
</dbReference>
<dbReference type="PANTHER" id="PTHR10266:SF3">
    <property type="entry name" value="CYTOCHROME C1, HEME PROTEIN, MITOCHONDRIAL"/>
    <property type="match status" value="1"/>
</dbReference>
<dbReference type="SUPFAM" id="SSF46626">
    <property type="entry name" value="Cytochrome c"/>
    <property type="match status" value="1"/>
</dbReference>